<accession>A0A8S5Q4S9</accession>
<keyword evidence="1" id="KW-0812">Transmembrane</keyword>
<reference evidence="2" key="1">
    <citation type="journal article" date="2021" name="Proc. Natl. Acad. Sci. U.S.A.">
        <title>A Catalog of Tens of Thousands of Viruses from Human Metagenomes Reveals Hidden Associations with Chronic Diseases.</title>
        <authorList>
            <person name="Tisza M.J."/>
            <person name="Buck C.B."/>
        </authorList>
    </citation>
    <scope>NUCLEOTIDE SEQUENCE</scope>
    <source>
        <strain evidence="2">CtLNL10</strain>
    </source>
</reference>
<name>A0A8S5Q4S9_9CAUD</name>
<dbReference type="EMBL" id="BK015570">
    <property type="protein sequence ID" value="DAE13825.1"/>
    <property type="molecule type" value="Genomic_DNA"/>
</dbReference>
<organism evidence="2">
    <name type="scientific">Siphoviridae sp. ctLNL10</name>
    <dbReference type="NCBI Taxonomy" id="2825453"/>
    <lineage>
        <taxon>Viruses</taxon>
        <taxon>Duplodnaviria</taxon>
        <taxon>Heunggongvirae</taxon>
        <taxon>Uroviricota</taxon>
        <taxon>Caudoviricetes</taxon>
    </lineage>
</organism>
<proteinExistence type="predicted"/>
<sequence length="71" mass="8258">MLSVISSSFLLNSYHPAFINKKSRIHRLSLHIRLGGAIIHLYLIIRESGDCINIYIPFFPSYIILYSLIFF</sequence>
<protein>
    <submittedName>
        <fullName evidence="2">Uncharacterized protein</fullName>
    </submittedName>
</protein>
<evidence type="ECO:0000256" key="1">
    <source>
        <dbReference type="SAM" id="Phobius"/>
    </source>
</evidence>
<feature type="transmembrane region" description="Helical" evidence="1">
    <location>
        <begin position="52"/>
        <end position="70"/>
    </location>
</feature>
<keyword evidence="1" id="KW-1133">Transmembrane helix</keyword>
<evidence type="ECO:0000313" key="2">
    <source>
        <dbReference type="EMBL" id="DAE13825.1"/>
    </source>
</evidence>
<keyword evidence="1" id="KW-0472">Membrane</keyword>
<feature type="transmembrane region" description="Helical" evidence="1">
    <location>
        <begin position="28"/>
        <end position="46"/>
    </location>
</feature>